<keyword evidence="1" id="KW-1133">Transmembrane helix</keyword>
<reference evidence="2 3" key="1">
    <citation type="submission" date="2023-12" db="EMBL/GenBank/DDBJ databases">
        <title>the genome sequence of Hyalangium sp. s54d21.</title>
        <authorList>
            <person name="Zhang X."/>
        </authorList>
    </citation>
    <scope>NUCLEOTIDE SEQUENCE [LARGE SCALE GENOMIC DNA]</scope>
    <source>
        <strain evidence="3">s54d21</strain>
    </source>
</reference>
<evidence type="ECO:0008006" key="4">
    <source>
        <dbReference type="Google" id="ProtNLM"/>
    </source>
</evidence>
<dbReference type="Proteomes" id="UP001291309">
    <property type="component" value="Unassembled WGS sequence"/>
</dbReference>
<sequence length="106" mass="10719">MTSVPPRTGSSTPASLGRAALVGLCGGLLSGGVMLVVLGLRGLFSPPSCEGLGKMECDMVQEAAIHVGRVQTICGGALFALAIAIFVMARPYLSPRPPAPTSPSQP</sequence>
<keyword evidence="1" id="KW-0472">Membrane</keyword>
<evidence type="ECO:0000313" key="2">
    <source>
        <dbReference type="EMBL" id="MDY7231739.1"/>
    </source>
</evidence>
<proteinExistence type="predicted"/>
<protein>
    <recommendedName>
        <fullName evidence="4">Vitamin K epoxide reductase domain-containing protein</fullName>
    </recommendedName>
</protein>
<evidence type="ECO:0000313" key="3">
    <source>
        <dbReference type="Proteomes" id="UP001291309"/>
    </source>
</evidence>
<evidence type="ECO:0000256" key="1">
    <source>
        <dbReference type="SAM" id="Phobius"/>
    </source>
</evidence>
<feature type="transmembrane region" description="Helical" evidence="1">
    <location>
        <begin position="64"/>
        <end position="87"/>
    </location>
</feature>
<dbReference type="EMBL" id="JAXIVS010000016">
    <property type="protein sequence ID" value="MDY7231739.1"/>
    <property type="molecule type" value="Genomic_DNA"/>
</dbReference>
<accession>A0ABU5HE42</accession>
<feature type="transmembrane region" description="Helical" evidence="1">
    <location>
        <begin position="21"/>
        <end position="44"/>
    </location>
</feature>
<comment type="caution">
    <text evidence="2">The sequence shown here is derived from an EMBL/GenBank/DDBJ whole genome shotgun (WGS) entry which is preliminary data.</text>
</comment>
<organism evidence="2 3">
    <name type="scientific">Hyalangium rubrum</name>
    <dbReference type="NCBI Taxonomy" id="3103134"/>
    <lineage>
        <taxon>Bacteria</taxon>
        <taxon>Pseudomonadati</taxon>
        <taxon>Myxococcota</taxon>
        <taxon>Myxococcia</taxon>
        <taxon>Myxococcales</taxon>
        <taxon>Cystobacterineae</taxon>
        <taxon>Archangiaceae</taxon>
        <taxon>Hyalangium</taxon>
    </lineage>
</organism>
<gene>
    <name evidence="2" type="ORF">SYV04_35460</name>
</gene>
<dbReference type="RefSeq" id="WP_321550455.1">
    <property type="nucleotide sequence ID" value="NZ_JAXIVS010000016.1"/>
</dbReference>
<keyword evidence="1" id="KW-0812">Transmembrane</keyword>
<keyword evidence="3" id="KW-1185">Reference proteome</keyword>
<name>A0ABU5HE42_9BACT</name>